<name>A0A835G311_SPOEX</name>
<evidence type="ECO:0000313" key="2">
    <source>
        <dbReference type="EMBL" id="KAF9405736.1"/>
    </source>
</evidence>
<dbReference type="EMBL" id="JACKWZ010000689">
    <property type="protein sequence ID" value="KAF9405736.1"/>
    <property type="molecule type" value="Genomic_DNA"/>
</dbReference>
<organism evidence="2 3">
    <name type="scientific">Spodoptera exigua</name>
    <name type="common">Beet armyworm</name>
    <name type="synonym">Noctua fulgens</name>
    <dbReference type="NCBI Taxonomy" id="7107"/>
    <lineage>
        <taxon>Eukaryota</taxon>
        <taxon>Metazoa</taxon>
        <taxon>Ecdysozoa</taxon>
        <taxon>Arthropoda</taxon>
        <taxon>Hexapoda</taxon>
        <taxon>Insecta</taxon>
        <taxon>Pterygota</taxon>
        <taxon>Neoptera</taxon>
        <taxon>Endopterygota</taxon>
        <taxon>Lepidoptera</taxon>
        <taxon>Glossata</taxon>
        <taxon>Ditrysia</taxon>
        <taxon>Noctuoidea</taxon>
        <taxon>Noctuidae</taxon>
        <taxon>Amphipyrinae</taxon>
        <taxon>Spodoptera</taxon>
    </lineage>
</organism>
<evidence type="ECO:0000313" key="3">
    <source>
        <dbReference type="Proteomes" id="UP000648187"/>
    </source>
</evidence>
<evidence type="ECO:0000256" key="1">
    <source>
        <dbReference type="SAM" id="MobiDB-lite"/>
    </source>
</evidence>
<protein>
    <submittedName>
        <fullName evidence="2">Uncharacterized protein</fullName>
    </submittedName>
</protein>
<comment type="caution">
    <text evidence="2">The sequence shown here is derived from an EMBL/GenBank/DDBJ whole genome shotgun (WGS) entry which is preliminary data.</text>
</comment>
<reference evidence="2" key="1">
    <citation type="submission" date="2020-08" db="EMBL/GenBank/DDBJ databases">
        <title>Spodoptera exigua strain:BAW_Kor-Di-RS1 Genome sequencing and assembly.</title>
        <authorList>
            <person name="Kim J."/>
            <person name="Nam H.Y."/>
            <person name="Kwon M."/>
            <person name="Choi J.H."/>
            <person name="Cho S.R."/>
            <person name="Kim G.-H."/>
        </authorList>
    </citation>
    <scope>NUCLEOTIDE SEQUENCE</scope>
    <source>
        <strain evidence="2">BAW_Kor-Di-RS1</strain>
        <tissue evidence="2">Whole-body</tissue>
    </source>
</reference>
<feature type="compositionally biased region" description="Basic and acidic residues" evidence="1">
    <location>
        <begin position="57"/>
        <end position="69"/>
    </location>
</feature>
<feature type="non-terminal residue" evidence="2">
    <location>
        <position position="1"/>
    </location>
</feature>
<dbReference type="Proteomes" id="UP000648187">
    <property type="component" value="Unassembled WGS sequence"/>
</dbReference>
<feature type="region of interest" description="Disordered" evidence="1">
    <location>
        <begin position="46"/>
        <end position="84"/>
    </location>
</feature>
<keyword evidence="3" id="KW-1185">Reference proteome</keyword>
<dbReference type="AlphaFoldDB" id="A0A835G311"/>
<feature type="non-terminal residue" evidence="2">
    <location>
        <position position="162"/>
    </location>
</feature>
<proteinExistence type="predicted"/>
<accession>A0A835G311</accession>
<gene>
    <name evidence="2" type="ORF">HW555_013646</name>
</gene>
<sequence>NGFTSGYSIQRSPYDFISELMETASPDSLIVYISPTDQTDTFFDEQEQQNAPSQSIEEEHLNFDHKTAKLESSNNDGDSRNPEIQKEKELMISNALRSRCEAIIRCEEKCAKPETKNENSTCSGIDSKFCEEDSGMATPKSNCPERCKAIFDHLINCPQLVT</sequence>